<reference evidence="2 4" key="1">
    <citation type="submission" date="2016-04" db="EMBL/GenBank/DDBJ databases">
        <title>Complete genome sequencing and analysis of CBMB27, Methylobacterium phyllosphaerae isolated from leaf tissues of rice (Oryza sativa L.).</title>
        <authorList>
            <person name="Lee Y."/>
            <person name="Hwangbo K."/>
            <person name="Chung H."/>
            <person name="Yoo J."/>
            <person name="Kim K.Y."/>
            <person name="Sa T.M."/>
            <person name="Um Y."/>
            <person name="Madhaiyan M."/>
        </authorList>
    </citation>
    <scope>NUCLEOTIDE SEQUENCE [LARGE SCALE GENOMIC DNA]</scope>
    <source>
        <strain evidence="2 4">CBMB27</strain>
    </source>
</reference>
<reference evidence="3 5" key="2">
    <citation type="submission" date="2016-10" db="EMBL/GenBank/DDBJ databases">
        <authorList>
            <person name="Varghese N."/>
            <person name="Submissions S."/>
        </authorList>
    </citation>
    <scope>NUCLEOTIDE SEQUENCE [LARGE SCALE GENOMIC DNA]</scope>
    <source>
        <strain evidence="3 5">CBMB27</strain>
    </source>
</reference>
<evidence type="ECO:0000313" key="5">
    <source>
        <dbReference type="Proteomes" id="UP000199140"/>
    </source>
</evidence>
<evidence type="ECO:0000256" key="1">
    <source>
        <dbReference type="SAM" id="MobiDB-lite"/>
    </source>
</evidence>
<proteinExistence type="predicted"/>
<dbReference type="RefSeq" id="WP_139231588.1">
    <property type="nucleotide sequence ID" value="NZ_CP015367.1"/>
</dbReference>
<dbReference type="AlphaFoldDB" id="A0AAE8L6W2"/>
<organism evidence="3 5">
    <name type="scientific">Methylobacterium phyllosphaerae</name>
    <dbReference type="NCBI Taxonomy" id="418223"/>
    <lineage>
        <taxon>Bacteria</taxon>
        <taxon>Pseudomonadati</taxon>
        <taxon>Pseudomonadota</taxon>
        <taxon>Alphaproteobacteria</taxon>
        <taxon>Hyphomicrobiales</taxon>
        <taxon>Methylobacteriaceae</taxon>
        <taxon>Methylobacterium</taxon>
    </lineage>
</organism>
<evidence type="ECO:0008006" key="6">
    <source>
        <dbReference type="Google" id="ProtNLM"/>
    </source>
</evidence>
<name>A0AAE8L6W2_9HYPH</name>
<evidence type="ECO:0000313" key="3">
    <source>
        <dbReference type="EMBL" id="SFH00950.1"/>
    </source>
</evidence>
<dbReference type="Proteomes" id="UP000199140">
    <property type="component" value="Unassembled WGS sequence"/>
</dbReference>
<dbReference type="EMBL" id="FOPK01000012">
    <property type="protein sequence ID" value="SFH00950.1"/>
    <property type="molecule type" value="Genomic_DNA"/>
</dbReference>
<feature type="region of interest" description="Disordered" evidence="1">
    <location>
        <begin position="40"/>
        <end position="59"/>
    </location>
</feature>
<evidence type="ECO:0000313" key="2">
    <source>
        <dbReference type="EMBL" id="APT31955.1"/>
    </source>
</evidence>
<dbReference type="Proteomes" id="UP000185487">
    <property type="component" value="Chromosome"/>
</dbReference>
<gene>
    <name evidence="2" type="ORF">MCBMB27_02664</name>
    <name evidence="3" type="ORF">SAMN05192567_1123</name>
</gene>
<keyword evidence="4" id="KW-1185">Reference proteome</keyword>
<protein>
    <recommendedName>
        <fullName evidence="6">CD-NTase-associated protein 12/Pycsar effector protein TIR domain-containing protein</fullName>
    </recommendedName>
</protein>
<dbReference type="KEGG" id="mphy:MCBMB27_02664"/>
<evidence type="ECO:0000313" key="4">
    <source>
        <dbReference type="Proteomes" id="UP000185487"/>
    </source>
</evidence>
<sequence length="471" mass="52094">MHLGIMKIFWSWQSDTHQPSGRYFVADVLRAVAKGLSGIEAEAADRPESEDEGAGEADGAIAHQSDEDELAEPPEGAVTIDHDTQGVGGSPPIAETILQKIREAAVFVADVTPIVRTAGGKYVPNPNVMIELGYALRSLGHERIILVMNQAEGGKRERLPFDLKHWRGPITYNLKRDAPEEVKIEVFESLRVDLRRAVGPCLTTARRAQVEELRRVTREPVLALELARDSAGVYVISQALPAMSFKTRQQLMEQHPFVEKRKPTFAGDPASSKGINSALRSMGVPIPFINWDQDDIDGYNGRVRKYLDDYALYEGHLKSHKLDEMRTLSLRFAIVNSGSAPATNVDVKVYFPPQITIFDSADDIEEPKAPKPPEKAPLGRAAALFTAGPPGLNLKSFNKTYTVDAEQGLFSFHADNVKHHHHFNSPVVKVRPQTVDDIADFEVQYVVTSNELVDRVEGKLVVRIVRDDAAA</sequence>
<dbReference type="EMBL" id="CP015367">
    <property type="protein sequence ID" value="APT31955.1"/>
    <property type="molecule type" value="Genomic_DNA"/>
</dbReference>
<accession>A0AAE8L6W2</accession>